<evidence type="ECO:0000313" key="3">
    <source>
        <dbReference type="Proteomes" id="UP000189761"/>
    </source>
</evidence>
<evidence type="ECO:0000259" key="1">
    <source>
        <dbReference type="Pfam" id="PF03417"/>
    </source>
</evidence>
<sequence>MNDPKELVVKVVELTGSNYQIGGLQAEQLRQESNWNGPYQNMEKNPDFNCFQAREKLNKVHPNILEEIYGLADGLGIDRNTAIEWYSGYNVIFPEMGCTTLVSDSFYVRNYDFSDQLYDARLVLMNPIKGYASIGFSQQIIGRLDGMNEKGLVIGLHFVNQMYKEEGFIATTIVRMVLDQCATTDEAIQLIKDIPHGYCYNYSITDKQGKGAIVEASPQKQIVKFATPLVCTNHFESEALKGKNRETIQGSLHRKDYLLKLIKQRLTPLSAYHSFNGNHSKLFFHHYKEYFGTLHTVVYLPNKLEVILGIGYDSDPLTISLKDWLAGKTVVPKAIKGNIYTNRVILVYSKIFFVKDEAYKC</sequence>
<dbReference type="PANTHER" id="PTHR34180">
    <property type="entry name" value="PEPTIDASE C45"/>
    <property type="match status" value="1"/>
</dbReference>
<protein>
    <submittedName>
        <fullName evidence="2">Acyl-CoA--6-aminopenicillanic acid acyltransferase</fullName>
    </submittedName>
</protein>
<reference evidence="2 3" key="1">
    <citation type="submission" date="2017-01" db="EMBL/GenBank/DDBJ databases">
        <title>Draft genome sequence of Bacillus oleronius.</title>
        <authorList>
            <person name="Allam M."/>
        </authorList>
    </citation>
    <scope>NUCLEOTIDE SEQUENCE [LARGE SCALE GENOMIC DNA]</scope>
    <source>
        <strain evidence="2 3">DSM 9356</strain>
    </source>
</reference>
<dbReference type="CDD" id="cd01935">
    <property type="entry name" value="Ntn_CGH_like"/>
    <property type="match status" value="1"/>
</dbReference>
<keyword evidence="2" id="KW-0808">Transferase</keyword>
<dbReference type="NCBIfam" id="NF040521">
    <property type="entry name" value="C45_proenzyme"/>
    <property type="match status" value="1"/>
</dbReference>
<dbReference type="Proteomes" id="UP000189761">
    <property type="component" value="Unassembled WGS sequence"/>
</dbReference>
<dbReference type="InterPro" id="IPR005079">
    <property type="entry name" value="Peptidase_C45_hydrolase"/>
</dbReference>
<dbReference type="AlphaFoldDB" id="A0A8E2IDR1"/>
<dbReference type="SUPFAM" id="SSF56235">
    <property type="entry name" value="N-terminal nucleophile aminohydrolases (Ntn hydrolases)"/>
    <property type="match status" value="1"/>
</dbReference>
<dbReference type="GO" id="GO:0016746">
    <property type="term" value="F:acyltransferase activity"/>
    <property type="evidence" value="ECO:0007669"/>
    <property type="project" value="UniProtKB-KW"/>
</dbReference>
<keyword evidence="2" id="KW-0012">Acyltransferase</keyword>
<dbReference type="InterPro" id="IPR047801">
    <property type="entry name" value="Peptidase_C45"/>
</dbReference>
<dbReference type="EMBL" id="MTLA01000065">
    <property type="protein sequence ID" value="OOP69170.1"/>
    <property type="molecule type" value="Genomic_DNA"/>
</dbReference>
<evidence type="ECO:0000313" key="2">
    <source>
        <dbReference type="EMBL" id="OOP69170.1"/>
    </source>
</evidence>
<dbReference type="Pfam" id="PF03417">
    <property type="entry name" value="AAT"/>
    <property type="match status" value="1"/>
</dbReference>
<proteinExistence type="predicted"/>
<keyword evidence="3" id="KW-1185">Reference proteome</keyword>
<dbReference type="RefSeq" id="WP_078109749.1">
    <property type="nucleotide sequence ID" value="NZ_CP065424.1"/>
</dbReference>
<accession>A0A8E2IDR1</accession>
<dbReference type="PANTHER" id="PTHR34180:SF1">
    <property type="entry name" value="BETA-ALANYL-DOPAMINE_CARCININE HYDROLASE"/>
    <property type="match status" value="1"/>
</dbReference>
<dbReference type="InterPro" id="IPR029055">
    <property type="entry name" value="Ntn_hydrolases_N"/>
</dbReference>
<dbReference type="InterPro" id="IPR047794">
    <property type="entry name" value="C45_proenzyme-like"/>
</dbReference>
<organism evidence="2 3">
    <name type="scientific">Heyndrickxia oleronia</name>
    <dbReference type="NCBI Taxonomy" id="38875"/>
    <lineage>
        <taxon>Bacteria</taxon>
        <taxon>Bacillati</taxon>
        <taxon>Bacillota</taxon>
        <taxon>Bacilli</taxon>
        <taxon>Bacillales</taxon>
        <taxon>Bacillaceae</taxon>
        <taxon>Heyndrickxia</taxon>
    </lineage>
</organism>
<gene>
    <name evidence="2" type="ORF">BWZ43_06490</name>
</gene>
<name>A0A8E2IDR1_9BACI</name>
<feature type="domain" description="Peptidase C45 hydrolase" evidence="1">
    <location>
        <begin position="104"/>
        <end position="306"/>
    </location>
</feature>
<dbReference type="Gene3D" id="3.60.60.10">
    <property type="entry name" value="Penicillin V Acylase, Chain A"/>
    <property type="match status" value="1"/>
</dbReference>
<comment type="caution">
    <text evidence="2">The sequence shown here is derived from an EMBL/GenBank/DDBJ whole genome shotgun (WGS) entry which is preliminary data.</text>
</comment>